<dbReference type="InterPro" id="IPR043519">
    <property type="entry name" value="NT_sf"/>
</dbReference>
<dbReference type="InterPro" id="IPR054708">
    <property type="entry name" value="MTPAP-like_central"/>
</dbReference>
<protein>
    <recommendedName>
        <fullName evidence="2">Poly(A) RNA polymerase mitochondrial-like central palm domain-containing protein</fullName>
    </recommendedName>
</protein>
<feature type="region of interest" description="Disordered" evidence="1">
    <location>
        <begin position="553"/>
        <end position="632"/>
    </location>
</feature>
<name>A0A163K5D9_DIDRA</name>
<dbReference type="PANTHER" id="PTHR23092:SF15">
    <property type="entry name" value="INACTIVE NON-CANONICAL POLY(A) RNA POLYMERASE PROTEIN TRF4-2-RELATED"/>
    <property type="match status" value="1"/>
</dbReference>
<dbReference type="STRING" id="5454.A0A163K5D9"/>
<feature type="compositionally biased region" description="Basic and acidic residues" evidence="1">
    <location>
        <begin position="84"/>
        <end position="99"/>
    </location>
</feature>
<dbReference type="AlphaFoldDB" id="A0A163K5D9"/>
<organism evidence="3 4">
    <name type="scientific">Didymella rabiei</name>
    <name type="common">Chickpea ascochyta blight fungus</name>
    <name type="synonym">Mycosphaerella rabiei</name>
    <dbReference type="NCBI Taxonomy" id="5454"/>
    <lineage>
        <taxon>Eukaryota</taxon>
        <taxon>Fungi</taxon>
        <taxon>Dikarya</taxon>
        <taxon>Ascomycota</taxon>
        <taxon>Pezizomycotina</taxon>
        <taxon>Dothideomycetes</taxon>
        <taxon>Pleosporomycetidae</taxon>
        <taxon>Pleosporales</taxon>
        <taxon>Pleosporineae</taxon>
        <taxon>Didymellaceae</taxon>
        <taxon>Ascochyta</taxon>
    </lineage>
</organism>
<dbReference type="GO" id="GO:0005730">
    <property type="term" value="C:nucleolus"/>
    <property type="evidence" value="ECO:0007669"/>
    <property type="project" value="TreeGrafter"/>
</dbReference>
<accession>A0A163K5D9</accession>
<dbReference type="Gene3D" id="1.10.1410.10">
    <property type="match status" value="1"/>
</dbReference>
<dbReference type="CDD" id="cd05402">
    <property type="entry name" value="NT_PAP_TUTase"/>
    <property type="match status" value="1"/>
</dbReference>
<evidence type="ECO:0000256" key="1">
    <source>
        <dbReference type="SAM" id="MobiDB-lite"/>
    </source>
</evidence>
<dbReference type="GO" id="GO:0031499">
    <property type="term" value="C:TRAMP complex"/>
    <property type="evidence" value="ECO:0007669"/>
    <property type="project" value="TreeGrafter"/>
</dbReference>
<evidence type="ECO:0000259" key="2">
    <source>
        <dbReference type="Pfam" id="PF22600"/>
    </source>
</evidence>
<dbReference type="GO" id="GO:1990817">
    <property type="term" value="F:poly(A) RNA polymerase activity"/>
    <property type="evidence" value="ECO:0007669"/>
    <property type="project" value="InterPro"/>
</dbReference>
<feature type="region of interest" description="Disordered" evidence="1">
    <location>
        <begin position="84"/>
        <end position="111"/>
    </location>
</feature>
<reference evidence="3 4" key="1">
    <citation type="journal article" date="2016" name="Sci. Rep.">
        <title>Draft genome sequencing and secretome analysis of fungal phytopathogen Ascochyta rabiei provides insight into the necrotrophic effector repertoire.</title>
        <authorList>
            <person name="Verma S."/>
            <person name="Gazara R.K."/>
            <person name="Nizam S."/>
            <person name="Parween S."/>
            <person name="Chattopadhyay D."/>
            <person name="Verma P.K."/>
        </authorList>
    </citation>
    <scope>NUCLEOTIDE SEQUENCE [LARGE SCALE GENOMIC DNA]</scope>
    <source>
        <strain evidence="3 4">ArDII</strain>
    </source>
</reference>
<dbReference type="GO" id="GO:0010605">
    <property type="term" value="P:negative regulation of macromolecule metabolic process"/>
    <property type="evidence" value="ECO:0007669"/>
    <property type="project" value="UniProtKB-ARBA"/>
</dbReference>
<feature type="domain" description="Poly(A) RNA polymerase mitochondrial-like central palm" evidence="2">
    <location>
        <begin position="170"/>
        <end position="309"/>
    </location>
</feature>
<keyword evidence="4" id="KW-1185">Reference proteome</keyword>
<dbReference type="GO" id="GO:0031123">
    <property type="term" value="P:RNA 3'-end processing"/>
    <property type="evidence" value="ECO:0007669"/>
    <property type="project" value="TreeGrafter"/>
</dbReference>
<feature type="compositionally biased region" description="Basic and acidic residues" evidence="1">
    <location>
        <begin position="600"/>
        <end position="612"/>
    </location>
</feature>
<evidence type="ECO:0000313" key="3">
    <source>
        <dbReference type="EMBL" id="KZM26781.1"/>
    </source>
</evidence>
<dbReference type="InterPro" id="IPR045862">
    <property type="entry name" value="Trf4-like"/>
</dbReference>
<dbReference type="Proteomes" id="UP000076837">
    <property type="component" value="Unassembled WGS sequence"/>
</dbReference>
<comment type="caution">
    <text evidence="3">The sequence shown here is derived from an EMBL/GenBank/DDBJ whole genome shotgun (WGS) entry which is preliminary data.</text>
</comment>
<dbReference type="EMBL" id="JYNV01000096">
    <property type="protein sequence ID" value="KZM26781.1"/>
    <property type="molecule type" value="Genomic_DNA"/>
</dbReference>
<sequence>MHAIRPRPTCRAHNNFSPSIALWQHFIAPNERLQPWQLKSPFATEAPRSHDDGVLVPDRGVGASELKDASGSILIKRFKTDRGNWRSRDLSPKPGELGEQKQGVSRRGHIPGTRQDAEKLLIYAKEAYEKASDYQGVTVQPIRPHGLFKESHLPWASSNKGAKSGEDRLELEIQAFHEYVRPNRAESIARKHVIEQIRRHVQKILPEYVLEVFGSERTGVAFAGSDIDLRLVPKHIMADTAQAKLPPTPEDRAKRRRDLKRLHRALLHKHKHDYMLPTVRWARYPLITLQDRASGLDVQLVLSNDTSVSRELMQRYMTEYSYLPQLYSVVKAILDIRGLSDVFRGGIGSYSLFMMVVASLKHKPYPGNRVGGALTFFLRFWSSFKTKGLGVSIEPPEFFDKSQQVVMHAKATSHIEEGHTPPLPAWMLTLRDPADETNDLGRKTIAWKHIQTTFGNLAVKLREDVKVNTRPSLLAPHVGPMYMLHQARRKRLTKYGEYVATEGGKHAEMGEMTRSFRKVSTAIERQGAPVAPRAAATINEAAGPATRKNLAATSQAVGENEASSERSAHEPEAVSWQKQQNMVDKTERPGGSLPIFWTWARDEEQAARREDQSGSLEPSKSHNYSISNPSGF</sequence>
<evidence type="ECO:0000313" key="4">
    <source>
        <dbReference type="Proteomes" id="UP000076837"/>
    </source>
</evidence>
<dbReference type="SUPFAM" id="SSF81301">
    <property type="entry name" value="Nucleotidyltransferase"/>
    <property type="match status" value="1"/>
</dbReference>
<proteinExistence type="predicted"/>
<dbReference type="GO" id="GO:0043634">
    <property type="term" value="P:polyadenylation-dependent ncRNA catabolic process"/>
    <property type="evidence" value="ECO:0007669"/>
    <property type="project" value="TreeGrafter"/>
</dbReference>
<dbReference type="GO" id="GO:0003729">
    <property type="term" value="F:mRNA binding"/>
    <property type="evidence" value="ECO:0007669"/>
    <property type="project" value="TreeGrafter"/>
</dbReference>
<feature type="compositionally biased region" description="Polar residues" evidence="1">
    <location>
        <begin position="613"/>
        <end position="632"/>
    </location>
</feature>
<feature type="compositionally biased region" description="Basic and acidic residues" evidence="1">
    <location>
        <begin position="563"/>
        <end position="572"/>
    </location>
</feature>
<dbReference type="SUPFAM" id="SSF81631">
    <property type="entry name" value="PAP/OAS1 substrate-binding domain"/>
    <property type="match status" value="1"/>
</dbReference>
<dbReference type="PANTHER" id="PTHR23092">
    <property type="entry name" value="POLY(A) RNA POLYMERASE"/>
    <property type="match status" value="1"/>
</dbReference>
<gene>
    <name evidence="3" type="ORF">ST47_g2080</name>
</gene>
<dbReference type="Pfam" id="PF22600">
    <property type="entry name" value="MTPAP-like_central"/>
    <property type="match status" value="1"/>
</dbReference>
<dbReference type="Gene3D" id="3.30.460.10">
    <property type="entry name" value="Beta Polymerase, domain 2"/>
    <property type="match status" value="1"/>
</dbReference>